<feature type="compositionally biased region" description="Polar residues" evidence="7">
    <location>
        <begin position="31"/>
        <end position="41"/>
    </location>
</feature>
<evidence type="ECO:0000313" key="10">
    <source>
        <dbReference type="Proteomes" id="UP001209540"/>
    </source>
</evidence>
<evidence type="ECO:0000256" key="3">
    <source>
        <dbReference type="ARBA" id="ARBA00022448"/>
    </source>
</evidence>
<dbReference type="FunFam" id="1.20.1250.20:FF:000286">
    <property type="entry name" value="MFS efflux transporter"/>
    <property type="match status" value="1"/>
</dbReference>
<comment type="similarity">
    <text evidence="2">Belongs to the major facilitator superfamily.</text>
</comment>
<comment type="caution">
    <text evidence="9">The sequence shown here is derived from an EMBL/GenBank/DDBJ whole genome shotgun (WGS) entry which is preliminary data.</text>
</comment>
<dbReference type="PANTHER" id="PTHR23514:SF3">
    <property type="entry name" value="BYPASS OF STOP CODON PROTEIN 6"/>
    <property type="match status" value="1"/>
</dbReference>
<feature type="transmembrane region" description="Helical" evidence="8">
    <location>
        <begin position="440"/>
        <end position="459"/>
    </location>
</feature>
<name>A0AAD5JM24_9FUNG</name>
<dbReference type="PANTHER" id="PTHR23514">
    <property type="entry name" value="BYPASS OF STOP CODON PROTEIN 6"/>
    <property type="match status" value="1"/>
</dbReference>
<feature type="transmembrane region" description="Helical" evidence="8">
    <location>
        <begin position="352"/>
        <end position="370"/>
    </location>
</feature>
<dbReference type="SUPFAM" id="SSF103473">
    <property type="entry name" value="MFS general substrate transporter"/>
    <property type="match status" value="1"/>
</dbReference>
<evidence type="ECO:0000256" key="2">
    <source>
        <dbReference type="ARBA" id="ARBA00008335"/>
    </source>
</evidence>
<feature type="transmembrane region" description="Helical" evidence="8">
    <location>
        <begin position="406"/>
        <end position="428"/>
    </location>
</feature>
<evidence type="ECO:0000256" key="6">
    <source>
        <dbReference type="ARBA" id="ARBA00023136"/>
    </source>
</evidence>
<dbReference type="EMBL" id="JAIXMP010000051">
    <property type="protein sequence ID" value="KAI9245527.1"/>
    <property type="molecule type" value="Genomic_DNA"/>
</dbReference>
<evidence type="ECO:0000256" key="7">
    <source>
        <dbReference type="SAM" id="MobiDB-lite"/>
    </source>
</evidence>
<feature type="transmembrane region" description="Helical" evidence="8">
    <location>
        <begin position="208"/>
        <end position="230"/>
    </location>
</feature>
<reference evidence="9" key="2">
    <citation type="submission" date="2023-02" db="EMBL/GenBank/DDBJ databases">
        <authorList>
            <consortium name="DOE Joint Genome Institute"/>
            <person name="Mondo S.J."/>
            <person name="Chang Y."/>
            <person name="Wang Y."/>
            <person name="Ahrendt S."/>
            <person name="Andreopoulos W."/>
            <person name="Barry K."/>
            <person name="Beard J."/>
            <person name="Benny G.L."/>
            <person name="Blankenship S."/>
            <person name="Bonito G."/>
            <person name="Cuomo C."/>
            <person name="Desiro A."/>
            <person name="Gervers K.A."/>
            <person name="Hundley H."/>
            <person name="Kuo A."/>
            <person name="LaButti K."/>
            <person name="Lang B.F."/>
            <person name="Lipzen A."/>
            <person name="O'Donnell K."/>
            <person name="Pangilinan J."/>
            <person name="Reynolds N."/>
            <person name="Sandor L."/>
            <person name="Smith M.W."/>
            <person name="Tsang A."/>
            <person name="Grigoriev I.V."/>
            <person name="Stajich J.E."/>
            <person name="Spatafora J.W."/>
        </authorList>
    </citation>
    <scope>NUCLEOTIDE SEQUENCE</scope>
    <source>
        <strain evidence="9">RSA 2281</strain>
    </source>
</reference>
<protein>
    <submittedName>
        <fullName evidence="9">Major facilitator superfamily domain-containing protein</fullName>
    </submittedName>
</protein>
<dbReference type="Gene3D" id="1.20.1250.20">
    <property type="entry name" value="MFS general substrate transporter like domains"/>
    <property type="match status" value="2"/>
</dbReference>
<dbReference type="InterPro" id="IPR011701">
    <property type="entry name" value="MFS"/>
</dbReference>
<dbReference type="GO" id="GO:0016020">
    <property type="term" value="C:membrane"/>
    <property type="evidence" value="ECO:0007669"/>
    <property type="project" value="TreeGrafter"/>
</dbReference>
<gene>
    <name evidence="9" type="ORF">BDA99DRAFT_490240</name>
</gene>
<feature type="transmembrane region" description="Helical" evidence="8">
    <location>
        <begin position="155"/>
        <end position="175"/>
    </location>
</feature>
<dbReference type="InterPro" id="IPR036259">
    <property type="entry name" value="MFS_trans_sf"/>
</dbReference>
<feature type="transmembrane region" description="Helical" evidence="8">
    <location>
        <begin position="182"/>
        <end position="202"/>
    </location>
</feature>
<comment type="subcellular location">
    <subcellularLocation>
        <location evidence="1">Endomembrane system</location>
        <topology evidence="1">Multi-pass membrane protein</topology>
    </subcellularLocation>
</comment>
<sequence>MTPSVHSKFETVPIQQRTDIREIPIEDDTIRSQQIMNNNNDDNVDHSQEDERRQRWKSLLPHMLQTFYIQAVCGMQDANIGIILPSLQVHYGLTQYVVSIIFLCTTLGYFIAAFTNGYLIQKTSQAKTALIGGISLGLAYIAILFALPFPVMCCFMVPVGFGMALMQSCANVVCGEMPRGTIILNFLHAGALIAPLLAAAILERKKSWAVTYMILCGMQWANVLSMIIVFRKLKTRAEVELEEKQQTSSSPSLDDGHVVEGTQQHQENDNYNNGKMLATVIQSRIAYMAALFLLTYVGTEVTVGNWGYTFLITVRSTDTVAMAHFMSGYWGGICAGRLFLGYLSLRFGEKRMIYCYVGLIIGMLFVFWFVPVAGASAAALAIMGIALGPIYPSTVSLTNKVVSPQLFAITIGFISAFGSGGSALFPYITGVLIGSVGIRSVMPMCVAMAILMFVTWVFVPNPVGKKKITMKEEETDIHMETIRQTATTSGTGTILVNSRLHGNTTDH</sequence>
<keyword evidence="4 8" id="KW-0812">Transmembrane</keyword>
<dbReference type="InterPro" id="IPR051788">
    <property type="entry name" value="MFS_Transporter"/>
</dbReference>
<evidence type="ECO:0000256" key="4">
    <source>
        <dbReference type="ARBA" id="ARBA00022692"/>
    </source>
</evidence>
<dbReference type="GO" id="GO:0012505">
    <property type="term" value="C:endomembrane system"/>
    <property type="evidence" value="ECO:0007669"/>
    <property type="project" value="UniProtKB-SubCell"/>
</dbReference>
<dbReference type="Pfam" id="PF07690">
    <property type="entry name" value="MFS_1"/>
    <property type="match status" value="1"/>
</dbReference>
<dbReference type="GO" id="GO:0022857">
    <property type="term" value="F:transmembrane transporter activity"/>
    <property type="evidence" value="ECO:0007669"/>
    <property type="project" value="InterPro"/>
</dbReference>
<keyword evidence="3" id="KW-0813">Transport</keyword>
<evidence type="ECO:0000256" key="1">
    <source>
        <dbReference type="ARBA" id="ARBA00004127"/>
    </source>
</evidence>
<feature type="transmembrane region" description="Helical" evidence="8">
    <location>
        <begin position="129"/>
        <end position="149"/>
    </location>
</feature>
<feature type="transmembrane region" description="Helical" evidence="8">
    <location>
        <begin position="285"/>
        <end position="308"/>
    </location>
</feature>
<evidence type="ECO:0000256" key="5">
    <source>
        <dbReference type="ARBA" id="ARBA00022989"/>
    </source>
</evidence>
<feature type="transmembrane region" description="Helical" evidence="8">
    <location>
        <begin position="376"/>
        <end position="394"/>
    </location>
</feature>
<keyword evidence="10" id="KW-1185">Reference proteome</keyword>
<dbReference type="Proteomes" id="UP001209540">
    <property type="component" value="Unassembled WGS sequence"/>
</dbReference>
<keyword evidence="6 8" id="KW-0472">Membrane</keyword>
<evidence type="ECO:0000256" key="8">
    <source>
        <dbReference type="SAM" id="Phobius"/>
    </source>
</evidence>
<feature type="transmembrane region" description="Helical" evidence="8">
    <location>
        <begin position="96"/>
        <end position="117"/>
    </location>
</feature>
<organism evidence="9 10">
    <name type="scientific">Phascolomyces articulosus</name>
    <dbReference type="NCBI Taxonomy" id="60185"/>
    <lineage>
        <taxon>Eukaryota</taxon>
        <taxon>Fungi</taxon>
        <taxon>Fungi incertae sedis</taxon>
        <taxon>Mucoromycota</taxon>
        <taxon>Mucoromycotina</taxon>
        <taxon>Mucoromycetes</taxon>
        <taxon>Mucorales</taxon>
        <taxon>Lichtheimiaceae</taxon>
        <taxon>Phascolomyces</taxon>
    </lineage>
</organism>
<reference evidence="9" key="1">
    <citation type="journal article" date="2022" name="IScience">
        <title>Evolution of zygomycete secretomes and the origins of terrestrial fungal ecologies.</title>
        <authorList>
            <person name="Chang Y."/>
            <person name="Wang Y."/>
            <person name="Mondo S."/>
            <person name="Ahrendt S."/>
            <person name="Andreopoulos W."/>
            <person name="Barry K."/>
            <person name="Beard J."/>
            <person name="Benny G.L."/>
            <person name="Blankenship S."/>
            <person name="Bonito G."/>
            <person name="Cuomo C."/>
            <person name="Desiro A."/>
            <person name="Gervers K.A."/>
            <person name="Hundley H."/>
            <person name="Kuo A."/>
            <person name="LaButti K."/>
            <person name="Lang B.F."/>
            <person name="Lipzen A."/>
            <person name="O'Donnell K."/>
            <person name="Pangilinan J."/>
            <person name="Reynolds N."/>
            <person name="Sandor L."/>
            <person name="Smith M.E."/>
            <person name="Tsang A."/>
            <person name="Grigoriev I.V."/>
            <person name="Stajich J.E."/>
            <person name="Spatafora J.W."/>
        </authorList>
    </citation>
    <scope>NUCLEOTIDE SEQUENCE</scope>
    <source>
        <strain evidence="9">RSA 2281</strain>
    </source>
</reference>
<dbReference type="AlphaFoldDB" id="A0AAD5JM24"/>
<keyword evidence="5 8" id="KW-1133">Transmembrane helix</keyword>
<accession>A0AAD5JM24</accession>
<evidence type="ECO:0000313" key="9">
    <source>
        <dbReference type="EMBL" id="KAI9245527.1"/>
    </source>
</evidence>
<feature type="region of interest" description="Disordered" evidence="7">
    <location>
        <begin position="31"/>
        <end position="50"/>
    </location>
</feature>
<feature type="transmembrane region" description="Helical" evidence="8">
    <location>
        <begin position="320"/>
        <end position="340"/>
    </location>
</feature>
<proteinExistence type="inferred from homology"/>